<keyword evidence="2" id="KW-0433">Leucine-rich repeat</keyword>
<dbReference type="InterPro" id="IPR058922">
    <property type="entry name" value="WHD_DRP"/>
</dbReference>
<feature type="domain" description="Disease resistance R13L4/SHOC-2-like LRR" evidence="10">
    <location>
        <begin position="516"/>
        <end position="711"/>
    </location>
</feature>
<dbReference type="Pfam" id="PF00931">
    <property type="entry name" value="NB-ARC"/>
    <property type="match status" value="1"/>
</dbReference>
<evidence type="ECO:0000259" key="8">
    <source>
        <dbReference type="Pfam" id="PF00931"/>
    </source>
</evidence>
<proteinExistence type="inferred from homology"/>
<feature type="domain" description="Disease resistance protein winged helix" evidence="9">
    <location>
        <begin position="410"/>
        <end position="477"/>
    </location>
</feature>
<organism evidence="11 12">
    <name type="scientific">Ilex paraguariensis</name>
    <name type="common">yerba mate</name>
    <dbReference type="NCBI Taxonomy" id="185542"/>
    <lineage>
        <taxon>Eukaryota</taxon>
        <taxon>Viridiplantae</taxon>
        <taxon>Streptophyta</taxon>
        <taxon>Embryophyta</taxon>
        <taxon>Tracheophyta</taxon>
        <taxon>Spermatophyta</taxon>
        <taxon>Magnoliopsida</taxon>
        <taxon>eudicotyledons</taxon>
        <taxon>Gunneridae</taxon>
        <taxon>Pentapetalae</taxon>
        <taxon>asterids</taxon>
        <taxon>campanulids</taxon>
        <taxon>Aquifoliales</taxon>
        <taxon>Aquifoliaceae</taxon>
        <taxon>Ilex</taxon>
    </lineage>
</organism>
<dbReference type="InterPro" id="IPR003591">
    <property type="entry name" value="Leu-rich_rpt_typical-subtyp"/>
</dbReference>
<reference evidence="11 12" key="1">
    <citation type="submission" date="2024-02" db="EMBL/GenBank/DDBJ databases">
        <authorList>
            <person name="Vignale AGUSTIN F."/>
            <person name="Sosa J E."/>
            <person name="Modenutti C."/>
        </authorList>
    </citation>
    <scope>NUCLEOTIDE SEQUENCE [LARGE SCALE GENOMIC DNA]</scope>
</reference>
<dbReference type="FunFam" id="1.10.10.10:FF:000322">
    <property type="entry name" value="Probable disease resistance protein At1g63360"/>
    <property type="match status" value="1"/>
</dbReference>
<dbReference type="Gene3D" id="3.40.50.300">
    <property type="entry name" value="P-loop containing nucleotide triphosphate hydrolases"/>
    <property type="match status" value="1"/>
</dbReference>
<keyword evidence="5" id="KW-0611">Plant defense</keyword>
<dbReference type="EMBL" id="CAUOFW020006880">
    <property type="protein sequence ID" value="CAK9176657.1"/>
    <property type="molecule type" value="Genomic_DNA"/>
</dbReference>
<name>A0ABC8U4H6_9AQUA</name>
<feature type="domain" description="NB-ARC" evidence="8">
    <location>
        <begin position="154"/>
        <end position="321"/>
    </location>
</feature>
<dbReference type="InterPro" id="IPR002182">
    <property type="entry name" value="NB-ARC"/>
</dbReference>
<evidence type="ECO:0000256" key="7">
    <source>
        <dbReference type="SAM" id="Coils"/>
    </source>
</evidence>
<evidence type="ECO:0000259" key="9">
    <source>
        <dbReference type="Pfam" id="PF23559"/>
    </source>
</evidence>
<accession>A0ABC8U4H6</accession>
<evidence type="ECO:0000256" key="6">
    <source>
        <dbReference type="ARBA" id="ARBA00022840"/>
    </source>
</evidence>
<dbReference type="AlphaFoldDB" id="A0ABC8U4H6"/>
<dbReference type="PANTHER" id="PTHR33463">
    <property type="entry name" value="NB-ARC DOMAIN-CONTAINING PROTEIN-RELATED"/>
    <property type="match status" value="1"/>
</dbReference>
<keyword evidence="6" id="KW-0067">ATP-binding</keyword>
<keyword evidence="3" id="KW-0677">Repeat</keyword>
<dbReference type="Proteomes" id="UP001642360">
    <property type="component" value="Unassembled WGS sequence"/>
</dbReference>
<evidence type="ECO:0000313" key="11">
    <source>
        <dbReference type="EMBL" id="CAK9176657.1"/>
    </source>
</evidence>
<evidence type="ECO:0000256" key="4">
    <source>
        <dbReference type="ARBA" id="ARBA00022741"/>
    </source>
</evidence>
<evidence type="ECO:0000256" key="1">
    <source>
        <dbReference type="ARBA" id="ARBA00008894"/>
    </source>
</evidence>
<comment type="caution">
    <text evidence="11">The sequence shown here is derived from an EMBL/GenBank/DDBJ whole genome shotgun (WGS) entry which is preliminary data.</text>
</comment>
<sequence length="889" mass="101504">MGNLCSITLSIDDLISRWGDCTVSLVHYVSRFEENLNILRIALQELKEFRNDVKREVDVTERQPMMKRLDQVQGWLLLVESMETEVNELIENSTQVIESNYISRYKLGKKVAKKIEDVATLQSKGVFQVVAKRLPSAAVNVRPSKPTVGMEMIFGKIWSHFQEEHVGLIGLYGLGGVGKTTLLTQINNKFANTDHDFDVVIWVEVSQAHDMDNVQNEIGKMIGLYDERDETWKSKSLGEKAIDIHGVLSQKKFVLLLDDLWERIDLPMVGIPLPNGQNKSKIAFTTRSEEVCGEMEAQKKIKVECLPWEKAWVLFQLKVGEVALNSDPVIPELAKLVAKECGGLPLAIVTVGRAMACKSTSQEWEYAIEVLKKYAVEFPGMENDVFGPLNFSYESLPSDIVKDCFLYCSLFPEDSCIAIEKLIEYWIGEGFLKECDGNDDRATNQGYHIIGTLLHACLLDKVSSFAVKMHDVIREMALWIGCKYGKQPDRFLVRAGVMMTGAPEVSKWKGVKRMSLMKNKIEKLTETPMCPELTTLFLNLNSLKMISSGFFQFMHALKVLDLSHNFALVSLPLEICKLISLQYLNLSWTKIRHLPDEFQNLVRLKCLVLEYATNLDPISLHVISSLSSLQMLKMFRSVVFDEELLETLEDLKCLNDLSLDIKDVTAFQRLSSSHKLQSCTRLLSLGQLRYCTSFDISSLENMERLDRLHLDYFLNCEDFVINWTLEQREIKTPNDPHNSHIKTRRCFHRLHNVLVSFCPRLKNLTWLLFAPNLKSLHVNGCENMEEVISGGAQMEVAEVGKIPKPFAKLEILVLESLPKLKSIYPSLLPFPFLNSIHVSKCPELKRLPFNFDSAKEHPTVIRGSKKWWDELEWQDEATRNVFVPCANFF</sequence>
<dbReference type="InterPro" id="IPR032675">
    <property type="entry name" value="LRR_dom_sf"/>
</dbReference>
<dbReference type="InterPro" id="IPR050905">
    <property type="entry name" value="Plant_NBS-LRR"/>
</dbReference>
<keyword evidence="7" id="KW-0175">Coiled coil</keyword>
<dbReference type="InterPro" id="IPR042197">
    <property type="entry name" value="Apaf_helical"/>
</dbReference>
<dbReference type="Gene3D" id="1.10.10.10">
    <property type="entry name" value="Winged helix-like DNA-binding domain superfamily/Winged helix DNA-binding domain"/>
    <property type="match status" value="1"/>
</dbReference>
<dbReference type="Pfam" id="PF23598">
    <property type="entry name" value="LRR_14"/>
    <property type="match status" value="1"/>
</dbReference>
<dbReference type="GO" id="GO:0005524">
    <property type="term" value="F:ATP binding"/>
    <property type="evidence" value="ECO:0007669"/>
    <property type="project" value="UniProtKB-KW"/>
</dbReference>
<dbReference type="Gene3D" id="1.10.8.430">
    <property type="entry name" value="Helical domain of apoptotic protease-activating factors"/>
    <property type="match status" value="1"/>
</dbReference>
<dbReference type="PANTHER" id="PTHR33463:SF220">
    <property type="entry name" value="NB-ARC DOMAIN-CONTAINING PROTEIN"/>
    <property type="match status" value="1"/>
</dbReference>
<dbReference type="FunFam" id="3.40.50.300:FF:001091">
    <property type="entry name" value="Probable disease resistance protein At1g61300"/>
    <property type="match status" value="1"/>
</dbReference>
<dbReference type="Gene3D" id="3.80.10.10">
    <property type="entry name" value="Ribonuclease Inhibitor"/>
    <property type="match status" value="2"/>
</dbReference>
<evidence type="ECO:0000256" key="5">
    <source>
        <dbReference type="ARBA" id="ARBA00022821"/>
    </source>
</evidence>
<dbReference type="InterPro" id="IPR027417">
    <property type="entry name" value="P-loop_NTPase"/>
</dbReference>
<dbReference type="PRINTS" id="PR00364">
    <property type="entry name" value="DISEASERSIST"/>
</dbReference>
<evidence type="ECO:0000256" key="2">
    <source>
        <dbReference type="ARBA" id="ARBA00022614"/>
    </source>
</evidence>
<comment type="similarity">
    <text evidence="1">Belongs to the disease resistance NB-LRR family.</text>
</comment>
<protein>
    <recommendedName>
        <fullName evidence="13">NB-ARC domain-containing protein</fullName>
    </recommendedName>
</protein>
<dbReference type="SMART" id="SM00369">
    <property type="entry name" value="LRR_TYP"/>
    <property type="match status" value="2"/>
</dbReference>
<dbReference type="InterPro" id="IPR055414">
    <property type="entry name" value="LRR_R13L4/SHOC2-like"/>
</dbReference>
<gene>
    <name evidence="11" type="ORF">ILEXP_LOCUS46520</name>
</gene>
<feature type="coiled-coil region" evidence="7">
    <location>
        <begin position="36"/>
        <end position="63"/>
    </location>
</feature>
<evidence type="ECO:0000259" key="10">
    <source>
        <dbReference type="Pfam" id="PF23598"/>
    </source>
</evidence>
<dbReference type="SUPFAM" id="SSF52540">
    <property type="entry name" value="P-loop containing nucleoside triphosphate hydrolases"/>
    <property type="match status" value="1"/>
</dbReference>
<dbReference type="InterPro" id="IPR036388">
    <property type="entry name" value="WH-like_DNA-bd_sf"/>
</dbReference>
<dbReference type="SUPFAM" id="SSF52058">
    <property type="entry name" value="L domain-like"/>
    <property type="match status" value="1"/>
</dbReference>
<keyword evidence="12" id="KW-1185">Reference proteome</keyword>
<evidence type="ECO:0000256" key="3">
    <source>
        <dbReference type="ARBA" id="ARBA00022737"/>
    </source>
</evidence>
<evidence type="ECO:0000313" key="12">
    <source>
        <dbReference type="Proteomes" id="UP001642360"/>
    </source>
</evidence>
<dbReference type="Pfam" id="PF23559">
    <property type="entry name" value="WHD_DRP"/>
    <property type="match status" value="1"/>
</dbReference>
<keyword evidence="4" id="KW-0547">Nucleotide-binding</keyword>
<dbReference type="FunFam" id="1.10.8.430:FF:000003">
    <property type="entry name" value="Probable disease resistance protein At5g66910"/>
    <property type="match status" value="1"/>
</dbReference>
<dbReference type="GO" id="GO:0051607">
    <property type="term" value="P:defense response to virus"/>
    <property type="evidence" value="ECO:0007669"/>
    <property type="project" value="UniProtKB-ARBA"/>
</dbReference>
<evidence type="ECO:0008006" key="13">
    <source>
        <dbReference type="Google" id="ProtNLM"/>
    </source>
</evidence>